<keyword evidence="1" id="KW-1133">Transmembrane helix</keyword>
<keyword evidence="3" id="KW-1185">Reference proteome</keyword>
<gene>
    <name evidence="2" type="ORF">CPB84DRAFT_1850084</name>
</gene>
<dbReference type="AlphaFoldDB" id="A0A9P5TKB7"/>
<dbReference type="OrthoDB" id="2873242at2759"/>
<keyword evidence="1" id="KW-0472">Membrane</keyword>
<dbReference type="EMBL" id="JADNYJ010000095">
    <property type="protein sequence ID" value="KAF8886623.1"/>
    <property type="molecule type" value="Genomic_DNA"/>
</dbReference>
<feature type="transmembrane region" description="Helical" evidence="1">
    <location>
        <begin position="221"/>
        <end position="242"/>
    </location>
</feature>
<proteinExistence type="predicted"/>
<feature type="transmembrane region" description="Helical" evidence="1">
    <location>
        <begin position="179"/>
        <end position="201"/>
    </location>
</feature>
<accession>A0A9P5TKB7</accession>
<feature type="transmembrane region" description="Helical" evidence="1">
    <location>
        <begin position="138"/>
        <end position="158"/>
    </location>
</feature>
<sequence length="308" mass="33755">MSSTPSVTFIREVFIDVYLNSVLLGTLLMVQEAGQWFLLRDAVVNQGATRKSIYVAIFTSPIWVSLLTSISIYSLAFLADTLLIWRCFNVWNRSLRVILFPLVTLFAEGALFLTVIIFSSAVDLSPSNNQAIIFNRLIAAGLFMTLVTSVVTTLLISYRIYSVAGTKDALPGSKRRFKHVVEILTESAAVYSVVAIMLAVVTIIPQTSNAFAPLLGAQDMISILFVFTAGCAPTIMVARVALATDSKVDTSVHISGLQFQSKSTVLGVAHFERNSFDSENNGFDAVPNSRKVVADQCWGQVPFQPRLR</sequence>
<feature type="transmembrane region" description="Helical" evidence="1">
    <location>
        <begin position="12"/>
        <end position="30"/>
    </location>
</feature>
<feature type="transmembrane region" description="Helical" evidence="1">
    <location>
        <begin position="97"/>
        <end position="118"/>
    </location>
</feature>
<organism evidence="2 3">
    <name type="scientific">Gymnopilus junonius</name>
    <name type="common">Spectacular rustgill mushroom</name>
    <name type="synonym">Gymnopilus spectabilis subsp. junonius</name>
    <dbReference type="NCBI Taxonomy" id="109634"/>
    <lineage>
        <taxon>Eukaryota</taxon>
        <taxon>Fungi</taxon>
        <taxon>Dikarya</taxon>
        <taxon>Basidiomycota</taxon>
        <taxon>Agaricomycotina</taxon>
        <taxon>Agaricomycetes</taxon>
        <taxon>Agaricomycetidae</taxon>
        <taxon>Agaricales</taxon>
        <taxon>Agaricineae</taxon>
        <taxon>Hymenogastraceae</taxon>
        <taxon>Gymnopilus</taxon>
    </lineage>
</organism>
<evidence type="ECO:0000313" key="2">
    <source>
        <dbReference type="EMBL" id="KAF8886623.1"/>
    </source>
</evidence>
<feature type="transmembrane region" description="Helical" evidence="1">
    <location>
        <begin position="62"/>
        <end position="85"/>
    </location>
</feature>
<reference evidence="2" key="1">
    <citation type="submission" date="2020-11" db="EMBL/GenBank/DDBJ databases">
        <authorList>
            <consortium name="DOE Joint Genome Institute"/>
            <person name="Ahrendt S."/>
            <person name="Riley R."/>
            <person name="Andreopoulos W."/>
            <person name="LaButti K."/>
            <person name="Pangilinan J."/>
            <person name="Ruiz-duenas F.J."/>
            <person name="Barrasa J.M."/>
            <person name="Sanchez-Garcia M."/>
            <person name="Camarero S."/>
            <person name="Miyauchi S."/>
            <person name="Serrano A."/>
            <person name="Linde D."/>
            <person name="Babiker R."/>
            <person name="Drula E."/>
            <person name="Ayuso-Fernandez I."/>
            <person name="Pacheco R."/>
            <person name="Padilla G."/>
            <person name="Ferreira P."/>
            <person name="Barriuso J."/>
            <person name="Kellner H."/>
            <person name="Castanera R."/>
            <person name="Alfaro M."/>
            <person name="Ramirez L."/>
            <person name="Pisabarro A.G."/>
            <person name="Kuo A."/>
            <person name="Tritt A."/>
            <person name="Lipzen A."/>
            <person name="He G."/>
            <person name="Yan M."/>
            <person name="Ng V."/>
            <person name="Cullen D."/>
            <person name="Martin F."/>
            <person name="Rosso M.-N."/>
            <person name="Henrissat B."/>
            <person name="Hibbett D."/>
            <person name="Martinez A.T."/>
            <person name="Grigoriev I.V."/>
        </authorList>
    </citation>
    <scope>NUCLEOTIDE SEQUENCE</scope>
    <source>
        <strain evidence="2">AH 44721</strain>
    </source>
</reference>
<dbReference type="Proteomes" id="UP000724874">
    <property type="component" value="Unassembled WGS sequence"/>
</dbReference>
<evidence type="ECO:0000313" key="3">
    <source>
        <dbReference type="Proteomes" id="UP000724874"/>
    </source>
</evidence>
<comment type="caution">
    <text evidence="2">The sequence shown here is derived from an EMBL/GenBank/DDBJ whole genome shotgun (WGS) entry which is preliminary data.</text>
</comment>
<name>A0A9P5TKB7_GYMJU</name>
<protein>
    <submittedName>
        <fullName evidence="2">Uncharacterized protein</fullName>
    </submittedName>
</protein>
<evidence type="ECO:0000256" key="1">
    <source>
        <dbReference type="SAM" id="Phobius"/>
    </source>
</evidence>
<keyword evidence="1" id="KW-0812">Transmembrane</keyword>